<sequence length="524" mass="57814">MHLFATPVPVRRIEVPKEIGDAAAVGWRAPAAHGPYVPHVDERTLEVFRRAADPTDPIELRDLWLGRVEYELGAHALDPLRAECWRSSTVQRDVTVEEVLSSRATVRFVKELFNSYFRDDLYGQLRPDARHILSGGSVDELHWGLPETLKETIRYALDRDWYGYSDSCGRIAAREAVAAYESARIDGFTYTAENIALTMGGTFAINSVADFLLSNRLAATAPALCGIPNYPPLVEAIARRGEVQLVPLSADKGVMSLEPLIAALTPQTPFVLLQTAANPTGAAVDEAELAKLIRAASPLTMIVLDECHEWLGESWVLDEARAAPNVVRVSSLSKNWSAPGIKAGWIVADSSFIADYYEYASTSFGGPPSLLYTTIEVLARMERWSLTGVSEVGVGELSEFEDSYGLRRGALQAAYDNYRQERRARESALLALRGASCAQLGGVARVIPPHYSINTALSFDRWDDSYRCFRELLRLTGVSVYPGILNFCFGSGIVRITTARPWEDLRSAFELIRSSVREEAVAHA</sequence>
<keyword evidence="8" id="KW-1185">Reference proteome</keyword>
<dbReference type="InterPro" id="IPR050596">
    <property type="entry name" value="AspAT/PAT-like"/>
</dbReference>
<dbReference type="GO" id="GO:0030170">
    <property type="term" value="F:pyridoxal phosphate binding"/>
    <property type="evidence" value="ECO:0007669"/>
    <property type="project" value="InterPro"/>
</dbReference>
<evidence type="ECO:0000256" key="4">
    <source>
        <dbReference type="ARBA" id="ARBA00022679"/>
    </source>
</evidence>
<evidence type="ECO:0000313" key="7">
    <source>
        <dbReference type="EMBL" id="GGZ70924.1"/>
    </source>
</evidence>
<evidence type="ECO:0000313" key="8">
    <source>
        <dbReference type="Proteomes" id="UP000623010"/>
    </source>
</evidence>
<dbReference type="Proteomes" id="UP000623010">
    <property type="component" value="Unassembled WGS sequence"/>
</dbReference>
<dbReference type="GO" id="GO:0006520">
    <property type="term" value="P:amino acid metabolic process"/>
    <property type="evidence" value="ECO:0007669"/>
    <property type="project" value="InterPro"/>
</dbReference>
<gene>
    <name evidence="7" type="ORF">GCM10010389_05530</name>
</gene>
<dbReference type="InterPro" id="IPR015424">
    <property type="entry name" value="PyrdxlP-dep_Trfase"/>
</dbReference>
<evidence type="ECO:0000256" key="2">
    <source>
        <dbReference type="ARBA" id="ARBA00007441"/>
    </source>
</evidence>
<dbReference type="SUPFAM" id="SSF53383">
    <property type="entry name" value="PLP-dependent transferases"/>
    <property type="match status" value="1"/>
</dbReference>
<dbReference type="InterPro" id="IPR015421">
    <property type="entry name" value="PyrdxlP-dep_Trfase_major"/>
</dbReference>
<name>A0A918QW14_9ACTN</name>
<dbReference type="InterPro" id="IPR004839">
    <property type="entry name" value="Aminotransferase_I/II_large"/>
</dbReference>
<proteinExistence type="inferred from homology"/>
<accession>A0A918QW14</accession>
<dbReference type="EMBL" id="BMWH01000001">
    <property type="protein sequence ID" value="GGZ70924.1"/>
    <property type="molecule type" value="Genomic_DNA"/>
</dbReference>
<organism evidence="7 8">
    <name type="scientific">Streptomyces echinoruber</name>
    <dbReference type="NCBI Taxonomy" id="68898"/>
    <lineage>
        <taxon>Bacteria</taxon>
        <taxon>Bacillati</taxon>
        <taxon>Actinomycetota</taxon>
        <taxon>Actinomycetes</taxon>
        <taxon>Kitasatosporales</taxon>
        <taxon>Streptomycetaceae</taxon>
        <taxon>Streptomyces</taxon>
    </lineage>
</organism>
<evidence type="ECO:0000259" key="6">
    <source>
        <dbReference type="Pfam" id="PF00155"/>
    </source>
</evidence>
<dbReference type="RefSeq" id="WP_190055623.1">
    <property type="nucleotide sequence ID" value="NZ_BMWH01000001.1"/>
</dbReference>
<evidence type="ECO:0000256" key="3">
    <source>
        <dbReference type="ARBA" id="ARBA00022576"/>
    </source>
</evidence>
<dbReference type="PANTHER" id="PTHR46383:SF1">
    <property type="entry name" value="ASPARTATE AMINOTRANSFERASE"/>
    <property type="match status" value="1"/>
</dbReference>
<dbReference type="Gene3D" id="3.40.640.10">
    <property type="entry name" value="Type I PLP-dependent aspartate aminotransferase-like (Major domain)"/>
    <property type="match status" value="1"/>
</dbReference>
<dbReference type="CDD" id="cd00609">
    <property type="entry name" value="AAT_like"/>
    <property type="match status" value="1"/>
</dbReference>
<dbReference type="AlphaFoldDB" id="A0A918QW14"/>
<reference evidence="7" key="2">
    <citation type="submission" date="2020-09" db="EMBL/GenBank/DDBJ databases">
        <authorList>
            <person name="Sun Q."/>
            <person name="Ohkuma M."/>
        </authorList>
    </citation>
    <scope>NUCLEOTIDE SEQUENCE</scope>
    <source>
        <strain evidence="7">JCM 5016</strain>
    </source>
</reference>
<comment type="similarity">
    <text evidence="2">Belongs to the class-I pyridoxal-phosphate-dependent aminotransferase family.</text>
</comment>
<dbReference type="Pfam" id="PF00155">
    <property type="entry name" value="Aminotran_1_2"/>
    <property type="match status" value="1"/>
</dbReference>
<keyword evidence="4" id="KW-0808">Transferase</keyword>
<evidence type="ECO:0000256" key="1">
    <source>
        <dbReference type="ARBA" id="ARBA00001933"/>
    </source>
</evidence>
<dbReference type="GO" id="GO:0008483">
    <property type="term" value="F:transaminase activity"/>
    <property type="evidence" value="ECO:0007669"/>
    <property type="project" value="UniProtKB-KW"/>
</dbReference>
<keyword evidence="5" id="KW-0663">Pyridoxal phosphate</keyword>
<dbReference type="PANTHER" id="PTHR46383">
    <property type="entry name" value="ASPARTATE AMINOTRANSFERASE"/>
    <property type="match status" value="1"/>
</dbReference>
<comment type="caution">
    <text evidence="7">The sequence shown here is derived from an EMBL/GenBank/DDBJ whole genome shotgun (WGS) entry which is preliminary data.</text>
</comment>
<evidence type="ECO:0000256" key="5">
    <source>
        <dbReference type="ARBA" id="ARBA00022898"/>
    </source>
</evidence>
<protein>
    <recommendedName>
        <fullName evidence="6">Aminotransferase class I/classII large domain-containing protein</fullName>
    </recommendedName>
</protein>
<reference evidence="7" key="1">
    <citation type="journal article" date="2014" name="Int. J. Syst. Evol. Microbiol.">
        <title>Complete genome sequence of Corynebacterium casei LMG S-19264T (=DSM 44701T), isolated from a smear-ripened cheese.</title>
        <authorList>
            <consortium name="US DOE Joint Genome Institute (JGI-PGF)"/>
            <person name="Walter F."/>
            <person name="Albersmeier A."/>
            <person name="Kalinowski J."/>
            <person name="Ruckert C."/>
        </authorList>
    </citation>
    <scope>NUCLEOTIDE SEQUENCE</scope>
    <source>
        <strain evidence="7">JCM 5016</strain>
    </source>
</reference>
<comment type="cofactor">
    <cofactor evidence="1">
        <name>pyridoxal 5'-phosphate</name>
        <dbReference type="ChEBI" id="CHEBI:597326"/>
    </cofactor>
</comment>
<keyword evidence="3" id="KW-0032">Aminotransferase</keyword>
<feature type="domain" description="Aminotransferase class I/classII large" evidence="6">
    <location>
        <begin position="142"/>
        <end position="362"/>
    </location>
</feature>